<dbReference type="Gene3D" id="3.30.420.40">
    <property type="match status" value="2"/>
</dbReference>
<protein>
    <submittedName>
        <fullName evidence="4">Actin-related 6</fullName>
    </submittedName>
</protein>
<keyword evidence="5" id="KW-1185">Reference proteome</keyword>
<dbReference type="Pfam" id="PF00022">
    <property type="entry name" value="Actin"/>
    <property type="match status" value="1"/>
</dbReference>
<organism evidence="4 5">
    <name type="scientific">Chlorella sorokiniana</name>
    <name type="common">Freshwater green alga</name>
    <dbReference type="NCBI Taxonomy" id="3076"/>
    <lineage>
        <taxon>Eukaryota</taxon>
        <taxon>Viridiplantae</taxon>
        <taxon>Chlorophyta</taxon>
        <taxon>core chlorophytes</taxon>
        <taxon>Trebouxiophyceae</taxon>
        <taxon>Chlorellales</taxon>
        <taxon>Chlorellaceae</taxon>
        <taxon>Chlorella clade</taxon>
        <taxon>Chlorella</taxon>
    </lineage>
</organism>
<dbReference type="OrthoDB" id="6220758at2759"/>
<dbReference type="GO" id="GO:0005634">
    <property type="term" value="C:nucleus"/>
    <property type="evidence" value="ECO:0007669"/>
    <property type="project" value="UniProtKB-ARBA"/>
</dbReference>
<dbReference type="Proteomes" id="UP000239899">
    <property type="component" value="Unassembled WGS sequence"/>
</dbReference>
<name>A0A2P6THQ9_CHLSO</name>
<accession>A0A2P6THQ9</accession>
<dbReference type="GO" id="GO:0005737">
    <property type="term" value="C:cytoplasm"/>
    <property type="evidence" value="ECO:0007669"/>
    <property type="project" value="UniProtKB-SubCell"/>
</dbReference>
<evidence type="ECO:0000313" key="4">
    <source>
        <dbReference type="EMBL" id="PRW33824.1"/>
    </source>
</evidence>
<proteinExistence type="inferred from homology"/>
<evidence type="ECO:0000256" key="2">
    <source>
        <dbReference type="ARBA" id="ARBA00005665"/>
    </source>
</evidence>
<comment type="caution">
    <text evidence="4">The sequence shown here is derived from an EMBL/GenBank/DDBJ whole genome shotgun (WGS) entry which is preliminary data.</text>
</comment>
<dbReference type="SMART" id="SM00268">
    <property type="entry name" value="ACTIN"/>
    <property type="match status" value="1"/>
</dbReference>
<dbReference type="EMBL" id="LHPG02000015">
    <property type="protein sequence ID" value="PRW33824.1"/>
    <property type="molecule type" value="Genomic_DNA"/>
</dbReference>
<comment type="similarity">
    <text evidence="2">Belongs to the actin family. ARP6 subfamily.</text>
</comment>
<dbReference type="InterPro" id="IPR004000">
    <property type="entry name" value="Actin"/>
</dbReference>
<comment type="subcellular location">
    <subcellularLocation>
        <location evidence="1">Cytoplasm</location>
    </subcellularLocation>
</comment>
<dbReference type="Gene3D" id="2.30.36.70">
    <property type="entry name" value="Actin, Chain A, domain 2"/>
    <property type="match status" value="1"/>
</dbReference>
<dbReference type="PANTHER" id="PTHR11937">
    <property type="entry name" value="ACTIN"/>
    <property type="match status" value="1"/>
</dbReference>
<sequence length="413" mass="44820">MALQDVVVMDVGGGSVKMGSARQADTPKVFPNASAKLKGERQTFVGEAMLGMKDVLALSLRRPVDRGYVVDWSLQREILARALKGLLGGLSASSCGLVLTEPYLNLPALREAAVRMALDELGFASIYMAPPAALALRWHAQQMPGLPANAAGCGLVVDAGFSFTHAVPVFDWRVLPAAIRRIDLGGKALTNFMKELVSYRSVNMMDETYLLEHIKEQLCFVSQDTAADLRAARGRASPFRREYVLPDGLADTWGHVRTAEEAAAAAAAAQQQQRQGGPQLPKQPVLMVNNERFMVPEALFRPTDIGMEEAGLAEAIAAAVQAAHPHLHGLLWSNVLLTGGTARCPGFRERLFAELRPLVPDDYELAIYLADDPVLCAWRGAALLAASPSYPRLAVTRQEWRSRGTAALAKWEQ</sequence>
<evidence type="ECO:0000313" key="5">
    <source>
        <dbReference type="Proteomes" id="UP000239899"/>
    </source>
</evidence>
<dbReference type="STRING" id="3076.A0A2P6THQ9"/>
<dbReference type="CDD" id="cd10210">
    <property type="entry name" value="ASKHA_NBD_Arp6"/>
    <property type="match status" value="1"/>
</dbReference>
<dbReference type="SUPFAM" id="SSF53067">
    <property type="entry name" value="Actin-like ATPase domain"/>
    <property type="match status" value="2"/>
</dbReference>
<gene>
    <name evidence="4" type="ORF">C2E21_7444</name>
</gene>
<keyword evidence="3" id="KW-0963">Cytoplasm</keyword>
<dbReference type="Gene3D" id="3.90.640.10">
    <property type="entry name" value="Actin, Chain A, domain 4"/>
    <property type="match status" value="1"/>
</dbReference>
<reference evidence="4 5" key="1">
    <citation type="journal article" date="2018" name="Plant J.">
        <title>Genome sequences of Chlorella sorokiniana UTEX 1602 and Micractinium conductrix SAG 241.80: implications to maltose excretion by a green alga.</title>
        <authorList>
            <person name="Arriola M.B."/>
            <person name="Velmurugan N."/>
            <person name="Zhang Y."/>
            <person name="Plunkett M.H."/>
            <person name="Hondzo H."/>
            <person name="Barney B.M."/>
        </authorList>
    </citation>
    <scope>NUCLEOTIDE SEQUENCE [LARGE SCALE GENOMIC DNA]</scope>
    <source>
        <strain evidence="5">UTEX 1602</strain>
    </source>
</reference>
<dbReference type="FunFam" id="3.90.640.10:FF:000014">
    <property type="entry name" value="Putative actin-related protein 6"/>
    <property type="match status" value="1"/>
</dbReference>
<dbReference type="InterPro" id="IPR043129">
    <property type="entry name" value="ATPase_NBD"/>
</dbReference>
<evidence type="ECO:0000256" key="1">
    <source>
        <dbReference type="ARBA" id="ARBA00004496"/>
    </source>
</evidence>
<dbReference type="AlphaFoldDB" id="A0A2P6THQ9"/>
<evidence type="ECO:0000256" key="3">
    <source>
        <dbReference type="ARBA" id="ARBA00022490"/>
    </source>
</evidence>